<evidence type="ECO:0000256" key="7">
    <source>
        <dbReference type="PROSITE-ProRule" id="PRU00124"/>
    </source>
</evidence>
<dbReference type="AlphaFoldDB" id="A0A668UHM4"/>
<evidence type="ECO:0008006" key="10">
    <source>
        <dbReference type="Google" id="ProtNLM"/>
    </source>
</evidence>
<dbReference type="SMART" id="SM00192">
    <property type="entry name" value="LDLa"/>
    <property type="match status" value="1"/>
</dbReference>
<keyword evidence="2" id="KW-0964">Secreted</keyword>
<dbReference type="Pfam" id="PF00090">
    <property type="entry name" value="TSP_1"/>
    <property type="match status" value="4"/>
</dbReference>
<evidence type="ECO:0000256" key="6">
    <source>
        <dbReference type="ARBA" id="ARBA00023180"/>
    </source>
</evidence>
<dbReference type="PROSITE" id="PS50092">
    <property type="entry name" value="TSP1"/>
    <property type="match status" value="4"/>
</dbReference>
<dbReference type="InterPro" id="IPR036055">
    <property type="entry name" value="LDL_receptor-like_sf"/>
</dbReference>
<accession>A0A668UHM4</accession>
<dbReference type="OMA" id="RVCTHPE"/>
<dbReference type="PANTHER" id="PTHR22906:SF54">
    <property type="entry name" value="IG-LIKE DOMAIN-CONTAINING PROTEIN"/>
    <property type="match status" value="1"/>
</dbReference>
<dbReference type="GO" id="GO:0005576">
    <property type="term" value="C:extracellular region"/>
    <property type="evidence" value="ECO:0007669"/>
    <property type="project" value="UniProtKB-SubCell"/>
</dbReference>
<evidence type="ECO:0000256" key="1">
    <source>
        <dbReference type="ARBA" id="ARBA00004613"/>
    </source>
</evidence>
<dbReference type="FunFam" id="2.20.100.10:FF:000002">
    <property type="entry name" value="Unc-5 netrin receptor C"/>
    <property type="match status" value="1"/>
</dbReference>
<dbReference type="InterPro" id="IPR002172">
    <property type="entry name" value="LDrepeatLR_classA_rpt"/>
</dbReference>
<dbReference type="InterPro" id="IPR023415">
    <property type="entry name" value="LDLR_class-A_CS"/>
</dbReference>
<evidence type="ECO:0000256" key="2">
    <source>
        <dbReference type="ARBA" id="ARBA00022525"/>
    </source>
</evidence>
<evidence type="ECO:0000256" key="3">
    <source>
        <dbReference type="ARBA" id="ARBA00022536"/>
    </source>
</evidence>
<dbReference type="SMART" id="SM00209">
    <property type="entry name" value="TSP1"/>
    <property type="match status" value="4"/>
</dbReference>
<dbReference type="Ensembl" id="ENSOABT00000040421.2">
    <property type="protein sequence ID" value="ENSOABP00000039340.1"/>
    <property type="gene ID" value="ENSOABG00000017942.2"/>
</dbReference>
<dbReference type="FunFam" id="4.10.400.10:FF:000065">
    <property type="entry name" value="Transmembrane protease serine 7"/>
    <property type="match status" value="1"/>
</dbReference>
<keyword evidence="4" id="KW-0677">Repeat</keyword>
<dbReference type="PROSITE" id="PS50068">
    <property type="entry name" value="LDLRA_2"/>
    <property type="match status" value="1"/>
</dbReference>
<dbReference type="Pfam" id="PF00057">
    <property type="entry name" value="Ldl_recept_a"/>
    <property type="match status" value="1"/>
</dbReference>
<comment type="subcellular location">
    <subcellularLocation>
        <location evidence="1">Secreted</location>
    </subcellularLocation>
</comment>
<feature type="disulfide bond" evidence="7">
    <location>
        <begin position="32"/>
        <end position="44"/>
    </location>
</feature>
<evidence type="ECO:0000313" key="9">
    <source>
        <dbReference type="Proteomes" id="UP000472276"/>
    </source>
</evidence>
<dbReference type="CDD" id="cd00112">
    <property type="entry name" value="LDLa"/>
    <property type="match status" value="1"/>
</dbReference>
<reference evidence="8" key="2">
    <citation type="submission" date="2025-09" db="UniProtKB">
        <authorList>
            <consortium name="Ensembl"/>
        </authorList>
    </citation>
    <scope>IDENTIFICATION</scope>
</reference>
<evidence type="ECO:0000256" key="5">
    <source>
        <dbReference type="ARBA" id="ARBA00023157"/>
    </source>
</evidence>
<name>A0A668UHM4_OREAU</name>
<dbReference type="InterPro" id="IPR052065">
    <property type="entry name" value="Compl_asym_regulator"/>
</dbReference>
<keyword evidence="3" id="KW-0245">EGF-like domain</keyword>
<dbReference type="Gene3D" id="4.10.400.10">
    <property type="entry name" value="Low-density Lipoprotein Receptor"/>
    <property type="match status" value="1"/>
</dbReference>
<dbReference type="Proteomes" id="UP000472276">
    <property type="component" value="Unassembled WGS sequence"/>
</dbReference>
<feature type="disulfide bond" evidence="7">
    <location>
        <begin position="51"/>
        <end position="66"/>
    </location>
</feature>
<organism evidence="8 9">
    <name type="scientific">Oreochromis aureus</name>
    <name type="common">Israeli tilapia</name>
    <name type="synonym">Chromis aureus</name>
    <dbReference type="NCBI Taxonomy" id="47969"/>
    <lineage>
        <taxon>Eukaryota</taxon>
        <taxon>Metazoa</taxon>
        <taxon>Chordata</taxon>
        <taxon>Craniata</taxon>
        <taxon>Vertebrata</taxon>
        <taxon>Euteleostomi</taxon>
        <taxon>Actinopterygii</taxon>
        <taxon>Neopterygii</taxon>
        <taxon>Teleostei</taxon>
        <taxon>Neoteleostei</taxon>
        <taxon>Acanthomorphata</taxon>
        <taxon>Ovalentaria</taxon>
        <taxon>Cichlomorphae</taxon>
        <taxon>Cichliformes</taxon>
        <taxon>Cichlidae</taxon>
        <taxon>African cichlids</taxon>
        <taxon>Pseudocrenilabrinae</taxon>
        <taxon>Oreochromini</taxon>
        <taxon>Oreochromis</taxon>
    </lineage>
</organism>
<dbReference type="PANTHER" id="PTHR22906">
    <property type="entry name" value="PROPERDIN"/>
    <property type="match status" value="1"/>
</dbReference>
<dbReference type="SUPFAM" id="SSF82895">
    <property type="entry name" value="TSP-1 type 1 repeat"/>
    <property type="match status" value="4"/>
</dbReference>
<dbReference type="InterPro" id="IPR036383">
    <property type="entry name" value="TSP1_rpt_sf"/>
</dbReference>
<keyword evidence="5 7" id="KW-1015">Disulfide bond</keyword>
<dbReference type="InterPro" id="IPR000884">
    <property type="entry name" value="TSP1_rpt"/>
</dbReference>
<keyword evidence="9" id="KW-1185">Reference proteome</keyword>
<sequence length="317" mass="35125">MFTNCFSFLSTVSGTTARPAVTPQRPTVPSPCSPKQFSCDSGECVHLDRRCDLQKDCVDGSDEKDCGRPYVHLTVVIPSPVVVNGHWSEWTEWSECDARCGGGVRQRNRTFHYITFSSSCCAVLPGGTWSKWTSWSECSKTCFNHVDDVGMRRRFRSCTPFNHTQSACDGDSEEQEPCNTEHCPVDCGWSSWTQWSACSRTCDVGVRRRYRSGTNPPPAFGGRPCKGDRVGIDTCSIEPCFVDGQWSAWTPWGHCSASCGAGLQSRYRFCSSPRPSGSGLPCMGPHHEDQVCIIAPCDRELLFCHCVLTKSLSKLEV</sequence>
<reference evidence="8" key="1">
    <citation type="submission" date="2025-08" db="UniProtKB">
        <authorList>
            <consortium name="Ensembl"/>
        </authorList>
    </citation>
    <scope>IDENTIFICATION</scope>
</reference>
<protein>
    <recommendedName>
        <fullName evidence="10">Complement factor properdin</fullName>
    </recommendedName>
</protein>
<keyword evidence="6" id="KW-0325">Glycoprotein</keyword>
<dbReference type="Gene3D" id="2.20.100.10">
    <property type="entry name" value="Thrombospondin type-1 (TSP1) repeat"/>
    <property type="match status" value="4"/>
</dbReference>
<proteinExistence type="predicted"/>
<dbReference type="SUPFAM" id="SSF57424">
    <property type="entry name" value="LDL receptor-like module"/>
    <property type="match status" value="1"/>
</dbReference>
<dbReference type="PRINTS" id="PR01705">
    <property type="entry name" value="TSP1REPEAT"/>
</dbReference>
<evidence type="ECO:0000313" key="8">
    <source>
        <dbReference type="Ensembl" id="ENSOABP00000039340.1"/>
    </source>
</evidence>
<feature type="disulfide bond" evidence="7">
    <location>
        <begin position="39"/>
        <end position="57"/>
    </location>
</feature>
<dbReference type="PROSITE" id="PS01209">
    <property type="entry name" value="LDLRA_1"/>
    <property type="match status" value="1"/>
</dbReference>
<evidence type="ECO:0000256" key="4">
    <source>
        <dbReference type="ARBA" id="ARBA00022737"/>
    </source>
</evidence>
<dbReference type="FunFam" id="2.20.100.10:FF:000007">
    <property type="entry name" value="Thrombospondin 1"/>
    <property type="match status" value="1"/>
</dbReference>